<dbReference type="Proteomes" id="UP000177080">
    <property type="component" value="Unassembled WGS sequence"/>
</dbReference>
<dbReference type="Gene3D" id="2.60.40.10">
    <property type="entry name" value="Immunoglobulins"/>
    <property type="match status" value="1"/>
</dbReference>
<dbReference type="EMBL" id="MEXN01000005">
    <property type="protein sequence ID" value="OGD03829.1"/>
    <property type="molecule type" value="Genomic_DNA"/>
</dbReference>
<protein>
    <recommendedName>
        <fullName evidence="4">Fibronectin type-III domain-containing protein</fullName>
    </recommendedName>
</protein>
<gene>
    <name evidence="2" type="ORF">A2989_04130</name>
</gene>
<dbReference type="SUPFAM" id="SSF49265">
    <property type="entry name" value="Fibronectin type III"/>
    <property type="match status" value="1"/>
</dbReference>
<evidence type="ECO:0000256" key="1">
    <source>
        <dbReference type="SAM" id="MobiDB-lite"/>
    </source>
</evidence>
<accession>A0A1F4ZBS9</accession>
<name>A0A1F4ZBS9_9BACT</name>
<feature type="compositionally biased region" description="Low complexity" evidence="1">
    <location>
        <begin position="420"/>
        <end position="450"/>
    </location>
</feature>
<evidence type="ECO:0000313" key="3">
    <source>
        <dbReference type="Proteomes" id="UP000177080"/>
    </source>
</evidence>
<dbReference type="STRING" id="1797259.A2989_04130"/>
<dbReference type="InterPro" id="IPR036116">
    <property type="entry name" value="FN3_sf"/>
</dbReference>
<evidence type="ECO:0000313" key="2">
    <source>
        <dbReference type="EMBL" id="OGD03829.1"/>
    </source>
</evidence>
<proteinExistence type="predicted"/>
<dbReference type="AlphaFoldDB" id="A0A1F4ZBS9"/>
<dbReference type="InterPro" id="IPR013783">
    <property type="entry name" value="Ig-like_fold"/>
</dbReference>
<evidence type="ECO:0008006" key="4">
    <source>
        <dbReference type="Google" id="ProtNLM"/>
    </source>
</evidence>
<organism evidence="2 3">
    <name type="scientific">Candidatus Amesbacteria bacterium RIFCSPLOWO2_01_FULL_48_25</name>
    <dbReference type="NCBI Taxonomy" id="1797259"/>
    <lineage>
        <taxon>Bacteria</taxon>
        <taxon>Candidatus Amesiibacteriota</taxon>
    </lineage>
</organism>
<sequence length="1141" mass="117752">MGGRTSGCGTVYTPAQTFICANPSPCGLLNDSQSGYELGEGMGVWKGGGAGTIGDGRSVIQVNSGYGADRIVLNGEITNSTVYTNVYQAPASNQQVRFTGYYYVQQDLDPALVSMSAYVNFWDAANNQVPGAWRSVALDKSVGGWKPQFTVDAPYISGVARVEVGINMIGAAGAGLGVYIDNLCMNFITPTPVPTSTPIPTPTPFINIYSRNPGGTLVNVWGMAPSYNCAIWPVCFSTISTNTSTVTGYAPGGNLDKGGGIALYSNQILLGITPVPAGGYFTQRTNVLAGQPQPSYNWPWQNYWWSGFTTGGRSLTFIVTTPTPIPTLTPCQVTTSPAVLNLTVGGSTGTVSAIVSSGLGSATINSMAFGSYNNSLALVSPTSDTTSPHQTSVTAVAAGSTAVWGTATLSDGRTCQSTGTTDTDVVVSNPTPTTAPTPTTIITPTSLPTPTSAPTPLPTPYCNIDVSPLSCTLSVPQTCGITANVSLFNGATPSQVRFGSYNTSIAVVTPAADPSSPYQTTATAVSPGNTAVWATTDLVGGQTCSVTGATDTDIFVSTPTPIPPTPTTVPTCNTTLQPNPLNITLNSSAVVTGYPVPTAGLVNYVAFYSANSSIAAVATPTGDPTSPYSRAILGRNIGTTNLYAQCYMGTTPYPTSLPVTVNVACPSLVTPVISSIAAPACGVTSATVNWNVISGANQYEIQRYSLATGLWSGSTPILTPTPRWTDTSVACNLGYQYRVRAITAGGATSCLSPWSAASNQITGKCVPTAPSGMTFTDNFDGSANISWLDDPDPTPGSGVPAWFPNETAYNISRSPLAFPSPTPGTVVLPAESTSFTDYSCGQTLTYSVTRGNECGLSPAGSVSGVCQTTFFQTQGGDMMCLNGAVGASLPLTVPATYLSLPGVGPTPGAGDTYTLDGVLICQNSNIENGTWSNTNWTAIGTVTYPGYASSTLTSVYSYASIKSRILDVATPQNYPGGSLNAAFDLGSTQKIDGVAYFNGGAGPALTIPTSSVTASQKIVVVSDFPVTITGSITVEPGGLVVIISQGNIDVASGVGVAASDPRARTPDLSGLFVAGGQFRTGVGANTLHIKGVVVGLGGVLLERDVFSNQYPAEFFAYDPEQVYRLPILLRRKNLIEQPLIP</sequence>
<feature type="region of interest" description="Disordered" evidence="1">
    <location>
        <begin position="414"/>
        <end position="454"/>
    </location>
</feature>
<comment type="caution">
    <text evidence="2">The sequence shown here is derived from an EMBL/GenBank/DDBJ whole genome shotgun (WGS) entry which is preliminary data.</text>
</comment>
<reference evidence="2 3" key="1">
    <citation type="journal article" date="2016" name="Nat. Commun.">
        <title>Thousands of microbial genomes shed light on interconnected biogeochemical processes in an aquifer system.</title>
        <authorList>
            <person name="Anantharaman K."/>
            <person name="Brown C.T."/>
            <person name="Hug L.A."/>
            <person name="Sharon I."/>
            <person name="Castelle C.J."/>
            <person name="Probst A.J."/>
            <person name="Thomas B.C."/>
            <person name="Singh A."/>
            <person name="Wilkins M.J."/>
            <person name="Karaoz U."/>
            <person name="Brodie E.L."/>
            <person name="Williams K.H."/>
            <person name="Hubbard S.S."/>
            <person name="Banfield J.F."/>
        </authorList>
    </citation>
    <scope>NUCLEOTIDE SEQUENCE [LARGE SCALE GENOMIC DNA]</scope>
</reference>